<dbReference type="EMBL" id="JAEFCI010009830">
    <property type="protein sequence ID" value="KAG5457576.1"/>
    <property type="molecule type" value="Genomic_DNA"/>
</dbReference>
<dbReference type="PANTHER" id="PTHR46095:SF1">
    <property type="entry name" value="ZINC FINGER PROTEIN 593"/>
    <property type="match status" value="1"/>
</dbReference>
<protein>
    <submittedName>
        <fullName evidence="1">Uncharacterized protein</fullName>
    </submittedName>
</protein>
<dbReference type="Gene3D" id="3.30.160.60">
    <property type="entry name" value="Classic Zinc Finger"/>
    <property type="match status" value="1"/>
</dbReference>
<dbReference type="PANTHER" id="PTHR46095">
    <property type="entry name" value="ZINC FINGER PROTEIN 593"/>
    <property type="match status" value="1"/>
</dbReference>
<dbReference type="InterPro" id="IPR051879">
    <property type="entry name" value="C2H2-ZF_Maturation_Protein"/>
</dbReference>
<dbReference type="OrthoDB" id="24683at2759"/>
<dbReference type="Proteomes" id="UP000673691">
    <property type="component" value="Unassembled WGS sequence"/>
</dbReference>
<reference evidence="1 2" key="1">
    <citation type="journal article" name="Sci. Rep.">
        <title>Genome-scale phylogenetic analyses confirm Olpidium as the closest living zoosporic fungus to the non-flagellated, terrestrial fungi.</title>
        <authorList>
            <person name="Chang Y."/>
            <person name="Rochon D."/>
            <person name="Sekimoto S."/>
            <person name="Wang Y."/>
            <person name="Chovatia M."/>
            <person name="Sandor L."/>
            <person name="Salamov A."/>
            <person name="Grigoriev I.V."/>
            <person name="Stajich J.E."/>
            <person name="Spatafora J.W."/>
        </authorList>
    </citation>
    <scope>NUCLEOTIDE SEQUENCE [LARGE SCALE GENOMIC DNA]</scope>
    <source>
        <strain evidence="1">S191</strain>
    </source>
</reference>
<sequence length="90" mass="9858">MAGPSRRKRTHKGVGRDKLVRNAFRGAKAVDQVHAELADPAKLQRLRNREVDLDLPGLGQHYCLECAVKLLKEVPYSHAEADAAAGLSTD</sequence>
<evidence type="ECO:0000313" key="2">
    <source>
        <dbReference type="Proteomes" id="UP000673691"/>
    </source>
</evidence>
<proteinExistence type="predicted"/>
<comment type="caution">
    <text evidence="1">The sequence shown here is derived from an EMBL/GenBank/DDBJ whole genome shotgun (WGS) entry which is preliminary data.</text>
</comment>
<gene>
    <name evidence="1" type="ORF">BJ554DRAFT_2370</name>
</gene>
<name>A0A8H7ZQI8_9FUNG</name>
<keyword evidence="2" id="KW-1185">Reference proteome</keyword>
<organism evidence="1 2">
    <name type="scientific">Olpidium bornovanus</name>
    <dbReference type="NCBI Taxonomy" id="278681"/>
    <lineage>
        <taxon>Eukaryota</taxon>
        <taxon>Fungi</taxon>
        <taxon>Fungi incertae sedis</taxon>
        <taxon>Olpidiomycota</taxon>
        <taxon>Olpidiomycotina</taxon>
        <taxon>Olpidiomycetes</taxon>
        <taxon>Olpidiales</taxon>
        <taxon>Olpidiaceae</taxon>
        <taxon>Olpidium</taxon>
    </lineage>
</organism>
<accession>A0A8H7ZQI8</accession>
<evidence type="ECO:0000313" key="1">
    <source>
        <dbReference type="EMBL" id="KAG5457576.1"/>
    </source>
</evidence>
<feature type="non-terminal residue" evidence="1">
    <location>
        <position position="90"/>
    </location>
</feature>
<dbReference type="AlphaFoldDB" id="A0A8H7ZQI8"/>